<feature type="domain" description="Carrier" evidence="1">
    <location>
        <begin position="1"/>
        <end position="79"/>
    </location>
</feature>
<accession>A0A7G5MNJ4</accession>
<dbReference type="SUPFAM" id="SSF47336">
    <property type="entry name" value="ACP-like"/>
    <property type="match status" value="1"/>
</dbReference>
<gene>
    <name evidence="2" type="ORF">E5259_00470</name>
</gene>
<protein>
    <submittedName>
        <fullName evidence="2">Acyl carrier protein</fullName>
    </submittedName>
</protein>
<dbReference type="InterPro" id="IPR009081">
    <property type="entry name" value="PP-bd_ACP"/>
</dbReference>
<evidence type="ECO:0000313" key="2">
    <source>
        <dbReference type="EMBL" id="QMW76187.1"/>
    </source>
</evidence>
<dbReference type="InterPro" id="IPR036736">
    <property type="entry name" value="ACP-like_sf"/>
</dbReference>
<dbReference type="EMBL" id="CP039126">
    <property type="protein sequence ID" value="QMW76187.1"/>
    <property type="molecule type" value="Genomic_DNA"/>
</dbReference>
<dbReference type="RefSeq" id="WP_018594720.1">
    <property type="nucleotide sequence ID" value="NZ_AP031416.1"/>
</dbReference>
<reference evidence="2 3" key="1">
    <citation type="submission" date="2019-04" db="EMBL/GenBank/DDBJ databases">
        <authorList>
            <person name="Schori C."/>
            <person name="Ahrens C."/>
        </authorList>
    </citation>
    <scope>NUCLEOTIDE SEQUENCE [LARGE SCALE GENOMIC DNA]</scope>
    <source>
        <strain evidence="2 3">DSM 2950</strain>
    </source>
</reference>
<dbReference type="AlphaFoldDB" id="A0A7G5MNJ4"/>
<evidence type="ECO:0000259" key="1">
    <source>
        <dbReference type="PROSITE" id="PS50075"/>
    </source>
</evidence>
<name>A0A7G5MNJ4_9FIRM</name>
<proteinExistence type="predicted"/>
<organism evidence="2 3">
    <name type="scientific">Blautia producta</name>
    <dbReference type="NCBI Taxonomy" id="33035"/>
    <lineage>
        <taxon>Bacteria</taxon>
        <taxon>Bacillati</taxon>
        <taxon>Bacillota</taxon>
        <taxon>Clostridia</taxon>
        <taxon>Lachnospirales</taxon>
        <taxon>Lachnospiraceae</taxon>
        <taxon>Blautia</taxon>
    </lineage>
</organism>
<dbReference type="Gene3D" id="1.10.1200.10">
    <property type="entry name" value="ACP-like"/>
    <property type="match status" value="1"/>
</dbReference>
<dbReference type="PROSITE" id="PS50075">
    <property type="entry name" value="CARRIER"/>
    <property type="match status" value="1"/>
</dbReference>
<dbReference type="Proteomes" id="UP000515789">
    <property type="component" value="Chromosome"/>
</dbReference>
<evidence type="ECO:0000313" key="3">
    <source>
        <dbReference type="Proteomes" id="UP000515789"/>
    </source>
</evidence>
<dbReference type="GeneID" id="75053161"/>
<sequence length="79" mass="8672">MNRDEMIKFIVDCVAQTYRADAAGISESTNIPEEFGTKSLQRVSLCALIENETDVVLSLGDIGKYPTVGELADFILESE</sequence>
<dbReference type="Pfam" id="PF00550">
    <property type="entry name" value="PP-binding"/>
    <property type="match status" value="1"/>
</dbReference>